<dbReference type="EMBL" id="JAVYJV010000003">
    <property type="protein sequence ID" value="KAK4375693.1"/>
    <property type="molecule type" value="Genomic_DNA"/>
</dbReference>
<proteinExistence type="predicted"/>
<keyword evidence="1" id="KW-0472">Membrane</keyword>
<keyword evidence="1" id="KW-1133">Transmembrane helix</keyword>
<evidence type="ECO:0000313" key="3">
    <source>
        <dbReference type="Proteomes" id="UP001291623"/>
    </source>
</evidence>
<evidence type="ECO:0000256" key="1">
    <source>
        <dbReference type="SAM" id="Phobius"/>
    </source>
</evidence>
<name>A0AAE1SU47_9SOLA</name>
<sequence>MFSIWRIFDRTFQTKDETSKNWRMSLFATNTRYSLVKGERIIRYVFFAWLREFCHRERALYMVLFLCRTFGVGFTAYWISEARFMSAPNEDNISQPQLSSHVFDGLLDSIIIDVASECHRRSETRP</sequence>
<dbReference type="AlphaFoldDB" id="A0AAE1SU47"/>
<protein>
    <submittedName>
        <fullName evidence="2">Uncharacterized protein</fullName>
    </submittedName>
</protein>
<accession>A0AAE1SU47</accession>
<keyword evidence="1" id="KW-0812">Transmembrane</keyword>
<dbReference type="Proteomes" id="UP001291623">
    <property type="component" value="Unassembled WGS sequence"/>
</dbReference>
<gene>
    <name evidence="2" type="ORF">RND71_006370</name>
</gene>
<reference evidence="2" key="1">
    <citation type="submission" date="2023-12" db="EMBL/GenBank/DDBJ databases">
        <title>Genome assembly of Anisodus tanguticus.</title>
        <authorList>
            <person name="Wang Y.-J."/>
        </authorList>
    </citation>
    <scope>NUCLEOTIDE SEQUENCE</scope>
    <source>
        <strain evidence="2">KB-2021</strain>
        <tissue evidence="2">Leaf</tissue>
    </source>
</reference>
<keyword evidence="3" id="KW-1185">Reference proteome</keyword>
<feature type="transmembrane region" description="Helical" evidence="1">
    <location>
        <begin position="59"/>
        <end position="79"/>
    </location>
</feature>
<organism evidence="2 3">
    <name type="scientific">Anisodus tanguticus</name>
    <dbReference type="NCBI Taxonomy" id="243964"/>
    <lineage>
        <taxon>Eukaryota</taxon>
        <taxon>Viridiplantae</taxon>
        <taxon>Streptophyta</taxon>
        <taxon>Embryophyta</taxon>
        <taxon>Tracheophyta</taxon>
        <taxon>Spermatophyta</taxon>
        <taxon>Magnoliopsida</taxon>
        <taxon>eudicotyledons</taxon>
        <taxon>Gunneridae</taxon>
        <taxon>Pentapetalae</taxon>
        <taxon>asterids</taxon>
        <taxon>lamiids</taxon>
        <taxon>Solanales</taxon>
        <taxon>Solanaceae</taxon>
        <taxon>Solanoideae</taxon>
        <taxon>Hyoscyameae</taxon>
        <taxon>Anisodus</taxon>
    </lineage>
</organism>
<comment type="caution">
    <text evidence="2">The sequence shown here is derived from an EMBL/GenBank/DDBJ whole genome shotgun (WGS) entry which is preliminary data.</text>
</comment>
<evidence type="ECO:0000313" key="2">
    <source>
        <dbReference type="EMBL" id="KAK4375693.1"/>
    </source>
</evidence>